<evidence type="ECO:0000256" key="3">
    <source>
        <dbReference type="ARBA" id="ARBA00022630"/>
    </source>
</evidence>
<dbReference type="SUPFAM" id="SSF63380">
    <property type="entry name" value="Riboflavin synthase domain-like"/>
    <property type="match status" value="1"/>
</dbReference>
<dbReference type="GO" id="GO:0051537">
    <property type="term" value="F:2 iron, 2 sulfur cluster binding"/>
    <property type="evidence" value="ECO:0007669"/>
    <property type="project" value="UniProtKB-KW"/>
</dbReference>
<accession>A0A955L8J9</accession>
<feature type="transmembrane region" description="Helical" evidence="13">
    <location>
        <begin position="153"/>
        <end position="171"/>
    </location>
</feature>
<evidence type="ECO:0000256" key="12">
    <source>
        <dbReference type="ARBA" id="ARBA00023136"/>
    </source>
</evidence>
<dbReference type="InterPro" id="IPR017938">
    <property type="entry name" value="Riboflavin_synthase-like_b-brl"/>
</dbReference>
<keyword evidence="7" id="KW-0274">FAD</keyword>
<dbReference type="EMBL" id="JAGQLH010000078">
    <property type="protein sequence ID" value="MCA9386102.1"/>
    <property type="molecule type" value="Genomic_DNA"/>
</dbReference>
<dbReference type="AlphaFoldDB" id="A0A955L8J9"/>
<keyword evidence="10" id="KW-0408">Iron</keyword>
<dbReference type="InterPro" id="IPR039261">
    <property type="entry name" value="FNR_nucleotide-bd"/>
</dbReference>
<dbReference type="GO" id="GO:0016491">
    <property type="term" value="F:oxidoreductase activity"/>
    <property type="evidence" value="ECO:0007669"/>
    <property type="project" value="UniProtKB-KW"/>
</dbReference>
<comment type="caution">
    <text evidence="15">The sequence shown here is derived from an EMBL/GenBank/DDBJ whole genome shotgun (WGS) entry which is preliminary data.</text>
</comment>
<reference evidence="15" key="2">
    <citation type="journal article" date="2021" name="Microbiome">
        <title>Successional dynamics and alternative stable states in a saline activated sludge microbial community over 9 years.</title>
        <authorList>
            <person name="Wang Y."/>
            <person name="Ye J."/>
            <person name="Ju F."/>
            <person name="Liu L."/>
            <person name="Boyd J.A."/>
            <person name="Deng Y."/>
            <person name="Parks D.H."/>
            <person name="Jiang X."/>
            <person name="Yin X."/>
            <person name="Woodcroft B.J."/>
            <person name="Tyson G.W."/>
            <person name="Hugenholtz P."/>
            <person name="Polz M.F."/>
            <person name="Zhang T."/>
        </authorList>
    </citation>
    <scope>NUCLEOTIDE SEQUENCE</scope>
    <source>
        <strain evidence="15">HKST-UBA11</strain>
    </source>
</reference>
<dbReference type="Pfam" id="PF08022">
    <property type="entry name" value="FAD_binding_8"/>
    <property type="match status" value="1"/>
</dbReference>
<comment type="subcellular location">
    <subcellularLocation>
        <location evidence="2">Membrane</location>
        <topology evidence="2">Multi-pass membrane protein</topology>
    </subcellularLocation>
</comment>
<protein>
    <submittedName>
        <fullName evidence="15">Ferric reductase-like transmembrane domain-containing protein</fullName>
    </submittedName>
</protein>
<evidence type="ECO:0000256" key="8">
    <source>
        <dbReference type="ARBA" id="ARBA00022989"/>
    </source>
</evidence>
<dbReference type="GO" id="GO:0050660">
    <property type="term" value="F:flavin adenine dinucleotide binding"/>
    <property type="evidence" value="ECO:0007669"/>
    <property type="project" value="TreeGrafter"/>
</dbReference>
<reference evidence="15" key="1">
    <citation type="submission" date="2020-04" db="EMBL/GenBank/DDBJ databases">
        <authorList>
            <person name="Zhang T."/>
        </authorList>
    </citation>
    <scope>NUCLEOTIDE SEQUENCE</scope>
    <source>
        <strain evidence="15">HKST-UBA11</strain>
    </source>
</reference>
<dbReference type="Pfam" id="PF00175">
    <property type="entry name" value="NAD_binding_1"/>
    <property type="match status" value="1"/>
</dbReference>
<dbReference type="Gene3D" id="3.40.50.80">
    <property type="entry name" value="Nucleotide-binding domain of ferredoxin-NADP reductase (FNR) module"/>
    <property type="match status" value="1"/>
</dbReference>
<keyword evidence="5" id="KW-0001">2Fe-2S</keyword>
<dbReference type="GO" id="GO:0046872">
    <property type="term" value="F:metal ion binding"/>
    <property type="evidence" value="ECO:0007669"/>
    <property type="project" value="UniProtKB-KW"/>
</dbReference>
<dbReference type="InterPro" id="IPR013130">
    <property type="entry name" value="Fe3_Rdtase_TM_dom"/>
</dbReference>
<proteinExistence type="predicted"/>
<dbReference type="Proteomes" id="UP000754563">
    <property type="component" value="Unassembled WGS sequence"/>
</dbReference>
<dbReference type="PROSITE" id="PS51384">
    <property type="entry name" value="FAD_FR"/>
    <property type="match status" value="1"/>
</dbReference>
<keyword evidence="4 13" id="KW-0812">Transmembrane</keyword>
<keyword evidence="8 13" id="KW-1133">Transmembrane helix</keyword>
<feature type="transmembrane region" description="Helical" evidence="13">
    <location>
        <begin position="177"/>
        <end position="196"/>
    </location>
</feature>
<dbReference type="InterPro" id="IPR000778">
    <property type="entry name" value="Cyt_b245_heavy_chain"/>
</dbReference>
<gene>
    <name evidence="15" type="ORF">KC717_05635</name>
</gene>
<dbReference type="InterPro" id="IPR017927">
    <property type="entry name" value="FAD-bd_FR_type"/>
</dbReference>
<evidence type="ECO:0000313" key="16">
    <source>
        <dbReference type="Proteomes" id="UP000754563"/>
    </source>
</evidence>
<dbReference type="PRINTS" id="PR00466">
    <property type="entry name" value="GP91PHOX"/>
</dbReference>
<evidence type="ECO:0000256" key="6">
    <source>
        <dbReference type="ARBA" id="ARBA00022723"/>
    </source>
</evidence>
<evidence type="ECO:0000256" key="1">
    <source>
        <dbReference type="ARBA" id="ARBA00001974"/>
    </source>
</evidence>
<keyword evidence="12 13" id="KW-0472">Membrane</keyword>
<sequence>MFKKGIGKILVVFILSNTVLLWILSKAHPLEYMITEPFKALSQVSALIATLLLSFDYILATRLKFIEDLFNGLDKVYRLHHIYGGIAFILFLFHPVFLAVQALPNVAAAKLFFLPGSSLAYNLGIYALFSFTVLLITTFYIKLPYHIWKFTHDFMGIPLLFVSAHIFFITSDTSRSIVLRYWIFFFLFLAILSYIYKRFIYGKFTKRYTYTITSIIQDKSILDIVMKPVSQKLHFKAGQFIFIQFTSKNLSSELHPFSISSAPEEDEIRLSVKMLGDFTVYLPDIKKGQNVTILGPHGIFGDVISTQPDKNYVWVGGGIGVTPFLSLLRHKITNSQQELGKIWFFYCTRDQEEAKYDKEIRSMMDPLENCNYYNFCSSTQGHLDSKVLEQEAGELTDKIFLLCGPVRMMHDLADQLMKKGVKAHNIIFEEFNFLSS</sequence>
<dbReference type="InterPro" id="IPR050415">
    <property type="entry name" value="MRET"/>
</dbReference>
<feature type="transmembrane region" description="Helical" evidence="13">
    <location>
        <begin position="7"/>
        <end position="25"/>
    </location>
</feature>
<evidence type="ECO:0000313" key="15">
    <source>
        <dbReference type="EMBL" id="MCA9386102.1"/>
    </source>
</evidence>
<name>A0A955L8J9_9BACT</name>
<evidence type="ECO:0000256" key="9">
    <source>
        <dbReference type="ARBA" id="ARBA00023002"/>
    </source>
</evidence>
<comment type="cofactor">
    <cofactor evidence="1">
        <name>FAD</name>
        <dbReference type="ChEBI" id="CHEBI:57692"/>
    </cofactor>
</comment>
<evidence type="ECO:0000256" key="13">
    <source>
        <dbReference type="SAM" id="Phobius"/>
    </source>
</evidence>
<evidence type="ECO:0000259" key="14">
    <source>
        <dbReference type="PROSITE" id="PS51384"/>
    </source>
</evidence>
<dbReference type="InterPro" id="IPR001433">
    <property type="entry name" value="OxRdtase_FAD/NAD-bd"/>
</dbReference>
<evidence type="ECO:0000256" key="5">
    <source>
        <dbReference type="ARBA" id="ARBA00022714"/>
    </source>
</evidence>
<feature type="transmembrane region" description="Helical" evidence="13">
    <location>
        <begin position="81"/>
        <end position="103"/>
    </location>
</feature>
<keyword evidence="6" id="KW-0479">Metal-binding</keyword>
<dbReference type="InterPro" id="IPR013112">
    <property type="entry name" value="FAD-bd_8"/>
</dbReference>
<dbReference type="GO" id="GO:0016020">
    <property type="term" value="C:membrane"/>
    <property type="evidence" value="ECO:0007669"/>
    <property type="project" value="UniProtKB-SubCell"/>
</dbReference>
<evidence type="ECO:0000256" key="7">
    <source>
        <dbReference type="ARBA" id="ARBA00022827"/>
    </source>
</evidence>
<keyword evidence="9" id="KW-0560">Oxidoreductase</keyword>
<feature type="transmembrane region" description="Helical" evidence="13">
    <location>
        <begin position="123"/>
        <end position="141"/>
    </location>
</feature>
<dbReference type="PANTHER" id="PTHR47354">
    <property type="entry name" value="NADH OXIDOREDUCTASE HCR"/>
    <property type="match status" value="1"/>
</dbReference>
<evidence type="ECO:0000256" key="4">
    <source>
        <dbReference type="ARBA" id="ARBA00022692"/>
    </source>
</evidence>
<feature type="transmembrane region" description="Helical" evidence="13">
    <location>
        <begin position="40"/>
        <end position="60"/>
    </location>
</feature>
<organism evidence="15 16">
    <name type="scientific">Candidatus Dojkabacteria bacterium</name>
    <dbReference type="NCBI Taxonomy" id="2099670"/>
    <lineage>
        <taxon>Bacteria</taxon>
        <taxon>Candidatus Dojkabacteria</taxon>
    </lineage>
</organism>
<dbReference type="PANTHER" id="PTHR47354:SF8">
    <property type="entry name" value="1,2-PHENYLACETYL-COA EPOXIDASE, SUBUNIT E"/>
    <property type="match status" value="1"/>
</dbReference>
<evidence type="ECO:0000256" key="10">
    <source>
        <dbReference type="ARBA" id="ARBA00023004"/>
    </source>
</evidence>
<feature type="domain" description="FAD-binding FR-type" evidence="14">
    <location>
        <begin position="205"/>
        <end position="303"/>
    </location>
</feature>
<dbReference type="Pfam" id="PF01794">
    <property type="entry name" value="Ferric_reduct"/>
    <property type="match status" value="1"/>
</dbReference>
<dbReference type="Gene3D" id="2.40.30.10">
    <property type="entry name" value="Translation factors"/>
    <property type="match status" value="1"/>
</dbReference>
<keyword evidence="11" id="KW-0411">Iron-sulfur</keyword>
<keyword evidence="3" id="KW-0285">Flavoprotein</keyword>
<evidence type="ECO:0000256" key="11">
    <source>
        <dbReference type="ARBA" id="ARBA00023014"/>
    </source>
</evidence>
<dbReference type="SUPFAM" id="SSF52343">
    <property type="entry name" value="Ferredoxin reductase-like, C-terminal NADP-linked domain"/>
    <property type="match status" value="1"/>
</dbReference>
<evidence type="ECO:0000256" key="2">
    <source>
        <dbReference type="ARBA" id="ARBA00004141"/>
    </source>
</evidence>